<keyword evidence="6" id="KW-1185">Reference proteome</keyword>
<dbReference type="InterPro" id="IPR003337">
    <property type="entry name" value="Trehalose_PPase"/>
</dbReference>
<dbReference type="Proteomes" id="UP000254711">
    <property type="component" value="Unassembled WGS sequence"/>
</dbReference>
<dbReference type="CDD" id="cd01627">
    <property type="entry name" value="HAD_TPP"/>
    <property type="match status" value="1"/>
</dbReference>
<keyword evidence="4" id="KW-0460">Magnesium</keyword>
<dbReference type="GO" id="GO:0005992">
    <property type="term" value="P:trehalose biosynthetic process"/>
    <property type="evidence" value="ECO:0007669"/>
    <property type="project" value="UniProtKB-UniPathway"/>
</dbReference>
<evidence type="ECO:0000256" key="4">
    <source>
        <dbReference type="RuleBase" id="RU361117"/>
    </source>
</evidence>
<evidence type="ECO:0000256" key="2">
    <source>
        <dbReference type="ARBA" id="ARBA00008770"/>
    </source>
</evidence>
<accession>A0A370KCG7</accession>
<reference evidence="5 6" key="1">
    <citation type="submission" date="2018-07" db="EMBL/GenBank/DDBJ databases">
        <title>Dyella solisilvae sp. nov., isolated from the pine and broad-leaved mixed forest soil.</title>
        <authorList>
            <person name="Gao Z."/>
            <person name="Qiu L."/>
        </authorList>
    </citation>
    <scope>NUCLEOTIDE SEQUENCE [LARGE SCALE GENOMIC DNA]</scope>
    <source>
        <strain evidence="5 6">DHG54</strain>
    </source>
</reference>
<dbReference type="EC" id="3.1.3.12" evidence="4"/>
<proteinExistence type="inferred from homology"/>
<evidence type="ECO:0000313" key="5">
    <source>
        <dbReference type="EMBL" id="RDJ00347.1"/>
    </source>
</evidence>
<comment type="caution">
    <text evidence="5">The sequence shown here is derived from an EMBL/GenBank/DDBJ whole genome shotgun (WGS) entry which is preliminary data.</text>
</comment>
<dbReference type="InterPro" id="IPR044651">
    <property type="entry name" value="OTSB-like"/>
</dbReference>
<dbReference type="PANTHER" id="PTHR43768">
    <property type="entry name" value="TREHALOSE 6-PHOSPHATE PHOSPHATASE"/>
    <property type="match status" value="1"/>
</dbReference>
<dbReference type="PANTHER" id="PTHR43768:SF3">
    <property type="entry name" value="TREHALOSE 6-PHOSPHATE PHOSPHATASE"/>
    <property type="match status" value="1"/>
</dbReference>
<dbReference type="NCBIfam" id="TIGR01484">
    <property type="entry name" value="HAD-SF-IIB"/>
    <property type="match status" value="1"/>
</dbReference>
<dbReference type="AlphaFoldDB" id="A0A370KCG7"/>
<keyword evidence="3 4" id="KW-0378">Hydrolase</keyword>
<dbReference type="SUPFAM" id="SSF56784">
    <property type="entry name" value="HAD-like"/>
    <property type="match status" value="1"/>
</dbReference>
<dbReference type="UniPathway" id="UPA00299"/>
<evidence type="ECO:0000313" key="6">
    <source>
        <dbReference type="Proteomes" id="UP000254711"/>
    </source>
</evidence>
<dbReference type="InterPro" id="IPR036412">
    <property type="entry name" value="HAD-like_sf"/>
</dbReference>
<evidence type="ECO:0000256" key="1">
    <source>
        <dbReference type="ARBA" id="ARBA00005199"/>
    </source>
</evidence>
<dbReference type="InterPro" id="IPR006379">
    <property type="entry name" value="HAD-SF_hydro_IIB"/>
</dbReference>
<comment type="catalytic activity">
    <reaction evidence="4">
        <text>alpha,alpha-trehalose 6-phosphate + H2O = alpha,alpha-trehalose + phosphate</text>
        <dbReference type="Rhea" id="RHEA:23420"/>
        <dbReference type="ChEBI" id="CHEBI:15377"/>
        <dbReference type="ChEBI" id="CHEBI:16551"/>
        <dbReference type="ChEBI" id="CHEBI:43474"/>
        <dbReference type="ChEBI" id="CHEBI:58429"/>
        <dbReference type="EC" id="3.1.3.12"/>
    </reaction>
</comment>
<dbReference type="Pfam" id="PF02358">
    <property type="entry name" value="Trehalose_PPase"/>
    <property type="match status" value="1"/>
</dbReference>
<dbReference type="Gene3D" id="3.40.50.1000">
    <property type="entry name" value="HAD superfamily/HAD-like"/>
    <property type="match status" value="1"/>
</dbReference>
<dbReference type="EMBL" id="QQSY01000001">
    <property type="protein sequence ID" value="RDJ00347.1"/>
    <property type="molecule type" value="Genomic_DNA"/>
</dbReference>
<evidence type="ECO:0000256" key="3">
    <source>
        <dbReference type="ARBA" id="ARBA00022801"/>
    </source>
</evidence>
<dbReference type="Gene3D" id="3.30.70.1020">
    <property type="entry name" value="Trehalose-6-phosphate phosphatase related protein, domain 2"/>
    <property type="match status" value="1"/>
</dbReference>
<comment type="cofactor">
    <cofactor evidence="4">
        <name>Mg(2+)</name>
        <dbReference type="ChEBI" id="CHEBI:18420"/>
    </cofactor>
</comment>
<comment type="function">
    <text evidence="4">Removes the phosphate from trehalose 6-phosphate to produce free trehalose.</text>
</comment>
<comment type="pathway">
    <text evidence="1 4">Glycan biosynthesis; trehalose biosynthesis.</text>
</comment>
<dbReference type="InterPro" id="IPR023214">
    <property type="entry name" value="HAD_sf"/>
</dbReference>
<dbReference type="NCBIfam" id="TIGR00685">
    <property type="entry name" value="T6PP"/>
    <property type="match status" value="1"/>
</dbReference>
<gene>
    <name evidence="5" type="primary">otsB</name>
    <name evidence="5" type="ORF">DVT68_05980</name>
</gene>
<dbReference type="GO" id="GO:0000287">
    <property type="term" value="F:magnesium ion binding"/>
    <property type="evidence" value="ECO:0007669"/>
    <property type="project" value="UniProtKB-ARBA"/>
</dbReference>
<name>A0A370KCG7_9GAMM</name>
<dbReference type="GO" id="GO:0004805">
    <property type="term" value="F:trehalose-phosphatase activity"/>
    <property type="evidence" value="ECO:0007669"/>
    <property type="project" value="UniProtKB-EC"/>
</dbReference>
<sequence length="318" mass="34680">MRTPPFDSSRRMAFRWLSFQSLDARWTPPIDRLHIRLARLEAVSVPLPHTAMSARQPLPAPPLPGVDDRWAMFLDVDGTLIDFADRPEQVCVDARLRELLDDLYATLDGALALVSGRSLDDLDDLFSHPPWAMAGLHGLELRCADGRYRGVHIGAARRSLVRDIAGNIAASLPGVSLEDKGMAMALHCRTAPRQFVALRERVEAMLPELAGYEMQAGNLVVELKPEGMDKGKVVASLLAGWPFSGRLPVYVGDDLTDEHGFATANLECGLSVRVGVREPSLAHFSLPEPAAARAWLFRVLHALKHGALSHAHSSGGSA</sequence>
<comment type="similarity">
    <text evidence="2 4">Belongs to the trehalose phosphatase family.</text>
</comment>
<organism evidence="5 6">
    <name type="scientific">Dyella solisilvae</name>
    <dbReference type="NCBI Taxonomy" id="1920168"/>
    <lineage>
        <taxon>Bacteria</taxon>
        <taxon>Pseudomonadati</taxon>
        <taxon>Pseudomonadota</taxon>
        <taxon>Gammaproteobacteria</taxon>
        <taxon>Lysobacterales</taxon>
        <taxon>Rhodanobacteraceae</taxon>
        <taxon>Dyella</taxon>
    </lineage>
</organism>
<protein>
    <recommendedName>
        <fullName evidence="4">Trehalose 6-phosphate phosphatase</fullName>
        <ecNumber evidence="4">3.1.3.12</ecNumber>
    </recommendedName>
</protein>
<keyword evidence="4" id="KW-0479">Metal-binding</keyword>